<organism evidence="3 4">
    <name type="scientific">Breznakia pachnodae</name>
    <dbReference type="NCBI Taxonomy" id="265178"/>
    <lineage>
        <taxon>Bacteria</taxon>
        <taxon>Bacillati</taxon>
        <taxon>Bacillota</taxon>
        <taxon>Erysipelotrichia</taxon>
        <taxon>Erysipelotrichales</taxon>
        <taxon>Erysipelotrichaceae</taxon>
        <taxon>Breznakia</taxon>
    </lineage>
</organism>
<sequence length="249" mass="28728">MKRKVYFLFLIVLVSGCIFDKPNENSDIKNDKNEEVKKDSENDSKDTKDLNNDKENEVTIDAEKENKYIINLEQSVQENGYYCVPACVQMILKLHGIEMSQTQLAQEMNTSSITGTEYVDLARVLNKYRFNNEHPSDGEAGYRVCTLDVGVWNDEAFRLLEERIKANIASNDPVLIAINLQTLYPELPNANHQVLLTGYTLDENGNIMSYYIVDPYYEVQDETYKGLKIFDKNIIYQAFTDNVEPAYIW</sequence>
<dbReference type="Gene3D" id="3.90.70.10">
    <property type="entry name" value="Cysteine proteinases"/>
    <property type="match status" value="1"/>
</dbReference>
<dbReference type="Pfam" id="PF13529">
    <property type="entry name" value="Peptidase_C39_2"/>
    <property type="match status" value="1"/>
</dbReference>
<dbReference type="SUPFAM" id="SSF54001">
    <property type="entry name" value="Cysteine proteinases"/>
    <property type="match status" value="1"/>
</dbReference>
<dbReference type="PROSITE" id="PS51257">
    <property type="entry name" value="PROKAR_LIPOPROTEIN"/>
    <property type="match status" value="1"/>
</dbReference>
<evidence type="ECO:0000256" key="1">
    <source>
        <dbReference type="SAM" id="MobiDB-lite"/>
    </source>
</evidence>
<keyword evidence="4" id="KW-1185">Reference proteome</keyword>
<dbReference type="RefSeq" id="WP_307410416.1">
    <property type="nucleotide sequence ID" value="NZ_JAUSUR010000007.1"/>
</dbReference>
<name>A0ABU0E6W6_9FIRM</name>
<gene>
    <name evidence="3" type="ORF">J2S15_003386</name>
</gene>
<feature type="domain" description="Peptidase C39-like" evidence="2">
    <location>
        <begin position="76"/>
        <end position="216"/>
    </location>
</feature>
<evidence type="ECO:0000313" key="4">
    <source>
        <dbReference type="Proteomes" id="UP001230220"/>
    </source>
</evidence>
<proteinExistence type="predicted"/>
<feature type="region of interest" description="Disordered" evidence="1">
    <location>
        <begin position="24"/>
        <end position="55"/>
    </location>
</feature>
<evidence type="ECO:0000313" key="3">
    <source>
        <dbReference type="EMBL" id="MDQ0362632.1"/>
    </source>
</evidence>
<reference evidence="3 4" key="1">
    <citation type="submission" date="2023-07" db="EMBL/GenBank/DDBJ databases">
        <title>Genomic Encyclopedia of Type Strains, Phase IV (KMG-IV): sequencing the most valuable type-strain genomes for metagenomic binning, comparative biology and taxonomic classification.</title>
        <authorList>
            <person name="Goeker M."/>
        </authorList>
    </citation>
    <scope>NUCLEOTIDE SEQUENCE [LARGE SCALE GENOMIC DNA]</scope>
    <source>
        <strain evidence="3 4">DSM 16784</strain>
    </source>
</reference>
<dbReference type="InterPro" id="IPR038765">
    <property type="entry name" value="Papain-like_cys_pep_sf"/>
</dbReference>
<dbReference type="EMBL" id="JAUSUR010000007">
    <property type="protein sequence ID" value="MDQ0362632.1"/>
    <property type="molecule type" value="Genomic_DNA"/>
</dbReference>
<dbReference type="Proteomes" id="UP001230220">
    <property type="component" value="Unassembled WGS sequence"/>
</dbReference>
<comment type="caution">
    <text evidence="3">The sequence shown here is derived from an EMBL/GenBank/DDBJ whole genome shotgun (WGS) entry which is preliminary data.</text>
</comment>
<dbReference type="InterPro" id="IPR039564">
    <property type="entry name" value="Peptidase_C39-like"/>
</dbReference>
<evidence type="ECO:0000259" key="2">
    <source>
        <dbReference type="Pfam" id="PF13529"/>
    </source>
</evidence>
<protein>
    <recommendedName>
        <fullName evidence="2">Peptidase C39-like domain-containing protein</fullName>
    </recommendedName>
</protein>
<accession>A0ABU0E6W6</accession>